<dbReference type="GO" id="GO:0016868">
    <property type="term" value="F:intramolecular phosphotransferase activity"/>
    <property type="evidence" value="ECO:0007669"/>
    <property type="project" value="InterPro"/>
</dbReference>
<comment type="caution">
    <text evidence="3">The sequence shown here is derived from an EMBL/GenBank/DDBJ whole genome shotgun (WGS) entry which is preliminary data.</text>
</comment>
<dbReference type="Gene3D" id="3.40.120.10">
    <property type="entry name" value="Alpha-D-Glucose-1,6-Bisphosphate, subunit A, domain 3"/>
    <property type="match status" value="1"/>
</dbReference>
<dbReference type="AlphaFoldDB" id="W1XTU3"/>
<dbReference type="GO" id="GO:0005975">
    <property type="term" value="P:carbohydrate metabolic process"/>
    <property type="evidence" value="ECO:0007669"/>
    <property type="project" value="InterPro"/>
</dbReference>
<evidence type="ECO:0000256" key="1">
    <source>
        <dbReference type="ARBA" id="ARBA00010231"/>
    </source>
</evidence>
<dbReference type="EMBL" id="AZMM01012014">
    <property type="protein sequence ID" value="ETJ33531.1"/>
    <property type="molecule type" value="Genomic_DNA"/>
</dbReference>
<evidence type="ECO:0000313" key="3">
    <source>
        <dbReference type="EMBL" id="ETJ33531.1"/>
    </source>
</evidence>
<accession>W1XTU3</accession>
<dbReference type="InterPro" id="IPR005844">
    <property type="entry name" value="A-D-PHexomutase_a/b/a-I"/>
</dbReference>
<dbReference type="SUPFAM" id="SSF53738">
    <property type="entry name" value="Phosphoglucomutase, first 3 domains"/>
    <property type="match status" value="1"/>
</dbReference>
<feature type="domain" description="Alpha-D-phosphohexomutase alpha/beta/alpha" evidence="2">
    <location>
        <begin position="40"/>
        <end position="92"/>
    </location>
</feature>
<sequence length="95" mass="10011">MTHKLAGTPVQEQDIIDVQTLVDAYFDNAPDITDPTQLVSFGTSGHRGTSLNSTFTDLHVAAITQAICDGRGQFGATGPIFVGQDTHALSQPALV</sequence>
<proteinExistence type="inferred from homology"/>
<evidence type="ECO:0000259" key="2">
    <source>
        <dbReference type="Pfam" id="PF02878"/>
    </source>
</evidence>
<reference evidence="3" key="1">
    <citation type="submission" date="2013-12" db="EMBL/GenBank/DDBJ databases">
        <title>A Varibaculum cambriense genome reconstructed from a premature infant gut community with otherwise low bacterial novelty that shifts toward anaerobic metabolism during the third week of life.</title>
        <authorList>
            <person name="Brown C.T."/>
            <person name="Sharon I."/>
            <person name="Thomas B.C."/>
            <person name="Castelle C.J."/>
            <person name="Morowitz M.J."/>
            <person name="Banfield J.F."/>
        </authorList>
    </citation>
    <scope>NUCLEOTIDE SEQUENCE</scope>
</reference>
<feature type="non-terminal residue" evidence="3">
    <location>
        <position position="95"/>
    </location>
</feature>
<dbReference type="InterPro" id="IPR016055">
    <property type="entry name" value="A-D-PHexomutase_a/b/a-I/II/III"/>
</dbReference>
<dbReference type="Pfam" id="PF02878">
    <property type="entry name" value="PGM_PMM_I"/>
    <property type="match status" value="1"/>
</dbReference>
<name>W1XTU3_9ZZZZ</name>
<comment type="similarity">
    <text evidence="1">Belongs to the phosphohexose mutase family.</text>
</comment>
<gene>
    <name evidence="3" type="ORF">Q604_UNBC12014G0001</name>
</gene>
<protein>
    <submittedName>
        <fullName evidence="3">Phosphoglucomutase, alpha-D-glucose phosphate-specific</fullName>
    </submittedName>
</protein>
<organism evidence="3">
    <name type="scientific">human gut metagenome</name>
    <dbReference type="NCBI Taxonomy" id="408170"/>
    <lineage>
        <taxon>unclassified sequences</taxon>
        <taxon>metagenomes</taxon>
        <taxon>organismal metagenomes</taxon>
    </lineage>
</organism>